<name>A0A7S2HD89_9STRA</name>
<accession>A0A7S2HD89</accession>
<evidence type="ECO:0000256" key="1">
    <source>
        <dbReference type="SAM" id="SignalP"/>
    </source>
</evidence>
<proteinExistence type="predicted"/>
<sequence>MLSSLFKITFVVTSLLVTPTTSCRCFQQPTVENSLADEANTEALRVRVKNQVYPPGSDPRGERYYAARVKAVFKGEERLPSQRILIKTATHSCGYSFQNDTVYLLFLSELEEEAIEGISTFGLRPCDQNIMWDALDAEEKGTLKGYRDNENMGGGI</sequence>
<reference evidence="2" key="1">
    <citation type="submission" date="2021-01" db="EMBL/GenBank/DDBJ databases">
        <authorList>
            <person name="Corre E."/>
            <person name="Pelletier E."/>
            <person name="Niang G."/>
            <person name="Scheremetjew M."/>
            <person name="Finn R."/>
            <person name="Kale V."/>
            <person name="Holt S."/>
            <person name="Cochrane G."/>
            <person name="Meng A."/>
            <person name="Brown T."/>
            <person name="Cohen L."/>
        </authorList>
    </citation>
    <scope>NUCLEOTIDE SEQUENCE</scope>
    <source>
        <strain evidence="2">CCMP826</strain>
    </source>
</reference>
<gene>
    <name evidence="2" type="ORF">HTAM1171_LOCUS4899</name>
</gene>
<evidence type="ECO:0000313" key="2">
    <source>
        <dbReference type="EMBL" id="CAD9487446.1"/>
    </source>
</evidence>
<organism evidence="2">
    <name type="scientific">Helicotheca tamesis</name>
    <dbReference type="NCBI Taxonomy" id="374047"/>
    <lineage>
        <taxon>Eukaryota</taxon>
        <taxon>Sar</taxon>
        <taxon>Stramenopiles</taxon>
        <taxon>Ochrophyta</taxon>
        <taxon>Bacillariophyta</taxon>
        <taxon>Mediophyceae</taxon>
        <taxon>Lithodesmiophycidae</taxon>
        <taxon>Lithodesmiales</taxon>
        <taxon>Lithodesmiaceae</taxon>
        <taxon>Helicotheca</taxon>
    </lineage>
</organism>
<protein>
    <recommendedName>
        <fullName evidence="3">NTR domain-containing protein</fullName>
    </recommendedName>
</protein>
<evidence type="ECO:0008006" key="3">
    <source>
        <dbReference type="Google" id="ProtNLM"/>
    </source>
</evidence>
<keyword evidence="1" id="KW-0732">Signal</keyword>
<dbReference type="InterPro" id="IPR008993">
    <property type="entry name" value="TIMP-like_OB-fold"/>
</dbReference>
<dbReference type="EMBL" id="HBGV01007990">
    <property type="protein sequence ID" value="CAD9487446.1"/>
    <property type="molecule type" value="Transcribed_RNA"/>
</dbReference>
<dbReference type="AlphaFoldDB" id="A0A7S2HD89"/>
<dbReference type="Gene3D" id="2.40.50.120">
    <property type="match status" value="1"/>
</dbReference>
<feature type="chain" id="PRO_5030641910" description="NTR domain-containing protein" evidence="1">
    <location>
        <begin position="24"/>
        <end position="156"/>
    </location>
</feature>
<feature type="signal peptide" evidence="1">
    <location>
        <begin position="1"/>
        <end position="23"/>
    </location>
</feature>
<dbReference type="SUPFAM" id="SSF50242">
    <property type="entry name" value="TIMP-like"/>
    <property type="match status" value="1"/>
</dbReference>